<dbReference type="InterPro" id="IPR035906">
    <property type="entry name" value="MetI-like_sf"/>
</dbReference>
<evidence type="ECO:0000313" key="11">
    <source>
        <dbReference type="EMBL" id="MBM2357491.1"/>
    </source>
</evidence>
<feature type="transmembrane region" description="Helical" evidence="9">
    <location>
        <begin position="180"/>
        <end position="201"/>
    </location>
</feature>
<feature type="transmembrane region" description="Helical" evidence="9">
    <location>
        <begin position="12"/>
        <end position="35"/>
    </location>
</feature>
<keyword evidence="7 9" id="KW-1133">Transmembrane helix</keyword>
<evidence type="ECO:0000256" key="6">
    <source>
        <dbReference type="ARBA" id="ARBA00022970"/>
    </source>
</evidence>
<dbReference type="PROSITE" id="PS50928">
    <property type="entry name" value="ABC_TM1"/>
    <property type="match status" value="1"/>
</dbReference>
<evidence type="ECO:0000256" key="1">
    <source>
        <dbReference type="ARBA" id="ARBA00004429"/>
    </source>
</evidence>
<evidence type="ECO:0000256" key="8">
    <source>
        <dbReference type="ARBA" id="ARBA00023136"/>
    </source>
</evidence>
<dbReference type="AlphaFoldDB" id="A0A9Q2RXD8"/>
<dbReference type="NCBIfam" id="TIGR01726">
    <property type="entry name" value="HEQRo_perm_3TM"/>
    <property type="match status" value="1"/>
</dbReference>
<dbReference type="Gene3D" id="1.10.3720.10">
    <property type="entry name" value="MetI-like"/>
    <property type="match status" value="1"/>
</dbReference>
<evidence type="ECO:0000256" key="7">
    <source>
        <dbReference type="ARBA" id="ARBA00022989"/>
    </source>
</evidence>
<dbReference type="EMBL" id="JAFBWN010000040">
    <property type="protein sequence ID" value="MBM2357491.1"/>
    <property type="molecule type" value="Genomic_DNA"/>
</dbReference>
<dbReference type="GO" id="GO:0006865">
    <property type="term" value="P:amino acid transport"/>
    <property type="evidence" value="ECO:0007669"/>
    <property type="project" value="UniProtKB-KW"/>
</dbReference>
<feature type="domain" description="ABC transmembrane type-1" evidence="10">
    <location>
        <begin position="13"/>
        <end position="201"/>
    </location>
</feature>
<name>A0A9Q2RXD8_9RHOB</name>
<evidence type="ECO:0000256" key="3">
    <source>
        <dbReference type="ARBA" id="ARBA00022448"/>
    </source>
</evidence>
<keyword evidence="5 9" id="KW-0812">Transmembrane</keyword>
<dbReference type="PANTHER" id="PTHR30614:SF0">
    <property type="entry name" value="L-CYSTINE TRANSPORT SYSTEM PERMEASE PROTEIN TCYL"/>
    <property type="match status" value="1"/>
</dbReference>
<dbReference type="InterPro" id="IPR010065">
    <property type="entry name" value="AA_ABC_transptr_permease_3TM"/>
</dbReference>
<dbReference type="CDD" id="cd06261">
    <property type="entry name" value="TM_PBP2"/>
    <property type="match status" value="1"/>
</dbReference>
<dbReference type="RefSeq" id="WP_231036246.1">
    <property type="nucleotide sequence ID" value="NZ_JAJNGX010000040.1"/>
</dbReference>
<dbReference type="SUPFAM" id="SSF161098">
    <property type="entry name" value="MetI-like"/>
    <property type="match status" value="1"/>
</dbReference>
<evidence type="ECO:0000256" key="9">
    <source>
        <dbReference type="RuleBase" id="RU363032"/>
    </source>
</evidence>
<gene>
    <name evidence="11" type="ORF">JQX14_23350</name>
</gene>
<comment type="caution">
    <text evidence="11">The sequence shown here is derived from an EMBL/GenBank/DDBJ whole genome shotgun (WGS) entry which is preliminary data.</text>
</comment>
<evidence type="ECO:0000256" key="2">
    <source>
        <dbReference type="ARBA" id="ARBA00010072"/>
    </source>
</evidence>
<keyword evidence="4" id="KW-1003">Cell membrane</keyword>
<dbReference type="GO" id="GO:0043190">
    <property type="term" value="C:ATP-binding cassette (ABC) transporter complex"/>
    <property type="evidence" value="ECO:0007669"/>
    <property type="project" value="InterPro"/>
</dbReference>
<comment type="similarity">
    <text evidence="2">Belongs to the binding-protein-dependent transport system permease family. HisMQ subfamily.</text>
</comment>
<evidence type="ECO:0000256" key="4">
    <source>
        <dbReference type="ARBA" id="ARBA00022475"/>
    </source>
</evidence>
<dbReference type="Pfam" id="PF00528">
    <property type="entry name" value="BPD_transp_1"/>
    <property type="match status" value="1"/>
</dbReference>
<proteinExistence type="inferred from homology"/>
<evidence type="ECO:0000256" key="5">
    <source>
        <dbReference type="ARBA" id="ARBA00022692"/>
    </source>
</evidence>
<organism evidence="11 12">
    <name type="scientific">Pseudosulfitobacter pseudonitzschiae</name>
    <dbReference type="NCBI Taxonomy" id="1402135"/>
    <lineage>
        <taxon>Bacteria</taxon>
        <taxon>Pseudomonadati</taxon>
        <taxon>Pseudomonadota</taxon>
        <taxon>Alphaproteobacteria</taxon>
        <taxon>Rhodobacterales</taxon>
        <taxon>Roseobacteraceae</taxon>
        <taxon>Pseudosulfitobacter</taxon>
    </lineage>
</organism>
<comment type="subcellular location">
    <subcellularLocation>
        <location evidence="1">Cell inner membrane</location>
        <topology evidence="1">Multi-pass membrane protein</topology>
    </subcellularLocation>
    <subcellularLocation>
        <location evidence="9">Cell membrane</location>
        <topology evidence="9">Multi-pass membrane protein</topology>
    </subcellularLocation>
</comment>
<dbReference type="GO" id="GO:0022857">
    <property type="term" value="F:transmembrane transporter activity"/>
    <property type="evidence" value="ECO:0007669"/>
    <property type="project" value="InterPro"/>
</dbReference>
<evidence type="ECO:0000259" key="10">
    <source>
        <dbReference type="PROSITE" id="PS50928"/>
    </source>
</evidence>
<keyword evidence="6" id="KW-0029">Amino-acid transport</keyword>
<dbReference type="Proteomes" id="UP000809337">
    <property type="component" value="Unassembled WGS sequence"/>
</dbReference>
<keyword evidence="3 9" id="KW-0813">Transport</keyword>
<feature type="transmembrane region" description="Helical" evidence="9">
    <location>
        <begin position="47"/>
        <end position="70"/>
    </location>
</feature>
<dbReference type="PANTHER" id="PTHR30614">
    <property type="entry name" value="MEMBRANE COMPONENT OF AMINO ACID ABC TRANSPORTER"/>
    <property type="match status" value="1"/>
</dbReference>
<sequence length="214" mass="22956">MTLQDVLLILQGLPVTIALTLGAFVLGGLLAVPLCMMRVARFAPLRWLAAIAIQFIRSVPPLLWLFLIFFGVGTSIVPIDPFPAALIGLMLIAAANLAEIYRGALASISAGQFEASVALGLPRWSLLLEVLTPQLFRVALPSATTYLIGLLKESAIASTIGVSELVFRGNQVTQLTFQGLQAFAVVSVVFICISLPVAWLSRNLDKSLRSKVAR</sequence>
<dbReference type="InterPro" id="IPR000515">
    <property type="entry name" value="MetI-like"/>
</dbReference>
<accession>A0A9Q2RXD8</accession>
<protein>
    <submittedName>
        <fullName evidence="11">Amino acid ABC transporter permease</fullName>
    </submittedName>
</protein>
<dbReference type="InterPro" id="IPR043429">
    <property type="entry name" value="ArtM/GltK/GlnP/TcyL/YhdX-like"/>
</dbReference>
<evidence type="ECO:0000313" key="12">
    <source>
        <dbReference type="Proteomes" id="UP000809337"/>
    </source>
</evidence>
<keyword evidence="8 9" id="KW-0472">Membrane</keyword>
<reference evidence="11" key="1">
    <citation type="submission" date="2021-01" db="EMBL/GenBank/DDBJ databases">
        <title>Diatom-associated Roseobacters Show Island Model of Population Structure.</title>
        <authorList>
            <person name="Qu L."/>
            <person name="Feng X."/>
            <person name="Chen Y."/>
            <person name="Li L."/>
            <person name="Wang X."/>
            <person name="Hu Z."/>
            <person name="Wang H."/>
            <person name="Luo H."/>
        </authorList>
    </citation>
    <scope>NUCLEOTIDE SEQUENCE</scope>
    <source>
        <strain evidence="11">SM26-45</strain>
    </source>
</reference>